<dbReference type="SUPFAM" id="SSF56935">
    <property type="entry name" value="Porins"/>
    <property type="match status" value="1"/>
</dbReference>
<gene>
    <name evidence="3" type="ORF">CLV27_0866</name>
</gene>
<feature type="signal peptide" evidence="2">
    <location>
        <begin position="1"/>
        <end position="21"/>
    </location>
</feature>
<dbReference type="OrthoDB" id="9763822at2"/>
<sequence>MRRALLLGTAFILSSSLPALAVTDYEVEQLRQMIEQMRIELQQVKEENRRLKEEIRLLKGGATAKGAPSFKSKSGKSVDFYGFFKIDAAYSDSKAVGKDYILFVLPETSSSNDDDFNLNFKHSRFGFLIKTEEGDYKIVGNLEFDFYGDLSGSNDPNKEGIRVRKAWVQFGKEDWNIRAGMDWMLLTQLYPHLSNFPSGALMGNIGYRIPQIRFTKLFKTESGKFTTQVALDKVWGDPWNDPLKPYIDTGSDSGTPDVQGRFVYDFDLEGVKLHLGVIGHYGKMQIDLAGGDKYLDTYSYGFEGAISPAGWLTISGKIWAGRNLAGWYTGGIGQGVLYVDSQGLYTKLADVKDDKPTDAREIDAKGGWIEVTLKPTSQWLFHVGYGVDDPDNDDFKYGSDVYKKARTKNTMYYANGLYKLTPSLGFMMEYLRVKTDYDFISADGTVNRFQGSVLYFF</sequence>
<proteinExistence type="predicted"/>
<dbReference type="AlphaFoldDB" id="A0A4R1GC74"/>
<protein>
    <recommendedName>
        <fullName evidence="5">Porin-like protein</fullName>
    </recommendedName>
</protein>
<dbReference type="RefSeq" id="WP_132526152.1">
    <property type="nucleotide sequence ID" value="NZ_SMFV01000002.1"/>
</dbReference>
<evidence type="ECO:0000256" key="2">
    <source>
        <dbReference type="SAM" id="SignalP"/>
    </source>
</evidence>
<keyword evidence="2" id="KW-0732">Signal</keyword>
<dbReference type="EMBL" id="SMFV01000002">
    <property type="protein sequence ID" value="TCK05438.1"/>
    <property type="molecule type" value="Genomic_DNA"/>
</dbReference>
<comment type="caution">
    <text evidence="3">The sequence shown here is derived from an EMBL/GenBank/DDBJ whole genome shotgun (WGS) entry which is preliminary data.</text>
</comment>
<dbReference type="Proteomes" id="UP000295777">
    <property type="component" value="Unassembled WGS sequence"/>
</dbReference>
<name>A0A4R1GC74_9BACT</name>
<feature type="chain" id="PRO_5020504024" description="Porin-like protein" evidence="2">
    <location>
        <begin position="22"/>
        <end position="457"/>
    </location>
</feature>
<organism evidence="3 4">
    <name type="scientific">Phorcysia thermohydrogeniphila</name>
    <dbReference type="NCBI Taxonomy" id="936138"/>
    <lineage>
        <taxon>Bacteria</taxon>
        <taxon>Pseudomonadati</taxon>
        <taxon>Aquificota</taxon>
        <taxon>Aquificia</taxon>
        <taxon>Desulfurobacteriales</taxon>
        <taxon>Desulfurobacteriaceae</taxon>
        <taxon>Phorcysia</taxon>
    </lineage>
</organism>
<feature type="coiled-coil region" evidence="1">
    <location>
        <begin position="27"/>
        <end position="61"/>
    </location>
</feature>
<keyword evidence="1" id="KW-0175">Coiled coil</keyword>
<keyword evidence="4" id="KW-1185">Reference proteome</keyword>
<evidence type="ECO:0000313" key="3">
    <source>
        <dbReference type="EMBL" id="TCK05438.1"/>
    </source>
</evidence>
<evidence type="ECO:0000313" key="4">
    <source>
        <dbReference type="Proteomes" id="UP000295777"/>
    </source>
</evidence>
<evidence type="ECO:0008006" key="5">
    <source>
        <dbReference type="Google" id="ProtNLM"/>
    </source>
</evidence>
<evidence type="ECO:0000256" key="1">
    <source>
        <dbReference type="SAM" id="Coils"/>
    </source>
</evidence>
<dbReference type="Pfam" id="PF19577">
    <property type="entry name" value="DcaP"/>
    <property type="match status" value="1"/>
</dbReference>
<reference evidence="3 4" key="1">
    <citation type="submission" date="2019-03" db="EMBL/GenBank/DDBJ databases">
        <title>Genomic Encyclopedia of Archaeal and Bacterial Type Strains, Phase II (KMG-II): from individual species to whole genera.</title>
        <authorList>
            <person name="Goeker M."/>
        </authorList>
    </citation>
    <scope>NUCLEOTIDE SEQUENCE [LARGE SCALE GENOMIC DNA]</scope>
    <source>
        <strain evidence="3 4">DSM 24425</strain>
    </source>
</reference>
<dbReference type="InterPro" id="IPR045748">
    <property type="entry name" value="DcaP"/>
</dbReference>
<accession>A0A4R1GC74</accession>